<proteinExistence type="predicted"/>
<gene>
    <name evidence="1" type="ORF">RRG08_017866</name>
</gene>
<name>A0AAE0XPS5_9GAST</name>
<sequence length="105" mass="11730">MMIIPPPQHFLDVALPKPSQVISVLSISPFSRHLSLSSHIYQLILPRRRSAPAITTNNITIHTATGLFYLFLQHSPSSDIDFSARLTPVVRHTRQLEAAAHVLLD</sequence>
<comment type="caution">
    <text evidence="1">The sequence shown here is derived from an EMBL/GenBank/DDBJ whole genome shotgun (WGS) entry which is preliminary data.</text>
</comment>
<accession>A0AAE0XPS5</accession>
<evidence type="ECO:0000313" key="1">
    <source>
        <dbReference type="EMBL" id="KAK3701976.1"/>
    </source>
</evidence>
<reference evidence="1" key="1">
    <citation type="journal article" date="2023" name="G3 (Bethesda)">
        <title>A reference genome for the long-term kleptoplast-retaining sea slug Elysia crispata morphotype clarki.</title>
        <authorList>
            <person name="Eastman K.E."/>
            <person name="Pendleton A.L."/>
            <person name="Shaikh M.A."/>
            <person name="Suttiyut T."/>
            <person name="Ogas R."/>
            <person name="Tomko P."/>
            <person name="Gavelis G."/>
            <person name="Widhalm J.R."/>
            <person name="Wisecaver J.H."/>
        </authorList>
    </citation>
    <scope>NUCLEOTIDE SEQUENCE</scope>
    <source>
        <strain evidence="1">ECLA1</strain>
    </source>
</reference>
<dbReference type="AlphaFoldDB" id="A0AAE0XPS5"/>
<evidence type="ECO:0000313" key="2">
    <source>
        <dbReference type="Proteomes" id="UP001283361"/>
    </source>
</evidence>
<dbReference type="Proteomes" id="UP001283361">
    <property type="component" value="Unassembled WGS sequence"/>
</dbReference>
<organism evidence="1 2">
    <name type="scientific">Elysia crispata</name>
    <name type="common">lettuce slug</name>
    <dbReference type="NCBI Taxonomy" id="231223"/>
    <lineage>
        <taxon>Eukaryota</taxon>
        <taxon>Metazoa</taxon>
        <taxon>Spiralia</taxon>
        <taxon>Lophotrochozoa</taxon>
        <taxon>Mollusca</taxon>
        <taxon>Gastropoda</taxon>
        <taxon>Heterobranchia</taxon>
        <taxon>Euthyneura</taxon>
        <taxon>Panpulmonata</taxon>
        <taxon>Sacoglossa</taxon>
        <taxon>Placobranchoidea</taxon>
        <taxon>Plakobranchidae</taxon>
        <taxon>Elysia</taxon>
    </lineage>
</organism>
<keyword evidence="2" id="KW-1185">Reference proteome</keyword>
<protein>
    <submittedName>
        <fullName evidence="1">Uncharacterized protein</fullName>
    </submittedName>
</protein>
<dbReference type="EMBL" id="JAWDGP010007871">
    <property type="protein sequence ID" value="KAK3701976.1"/>
    <property type="molecule type" value="Genomic_DNA"/>
</dbReference>